<accession>A0AAN7BNA2</accession>
<keyword evidence="1" id="KW-1133">Transmembrane helix</keyword>
<dbReference type="EMBL" id="MU865343">
    <property type="protein sequence ID" value="KAK4226716.1"/>
    <property type="molecule type" value="Genomic_DNA"/>
</dbReference>
<organism evidence="3 4">
    <name type="scientific">Podospora fimiseda</name>
    <dbReference type="NCBI Taxonomy" id="252190"/>
    <lineage>
        <taxon>Eukaryota</taxon>
        <taxon>Fungi</taxon>
        <taxon>Dikarya</taxon>
        <taxon>Ascomycota</taxon>
        <taxon>Pezizomycotina</taxon>
        <taxon>Sordariomycetes</taxon>
        <taxon>Sordariomycetidae</taxon>
        <taxon>Sordariales</taxon>
        <taxon>Podosporaceae</taxon>
        <taxon>Podospora</taxon>
    </lineage>
</organism>
<proteinExistence type="predicted"/>
<protein>
    <recommendedName>
        <fullName evidence="2">DUF6594 domain-containing protein</fullName>
    </recommendedName>
</protein>
<dbReference type="Proteomes" id="UP001301958">
    <property type="component" value="Unassembled WGS sequence"/>
</dbReference>
<dbReference type="InterPro" id="IPR046529">
    <property type="entry name" value="DUF6594"/>
</dbReference>
<reference evidence="3" key="2">
    <citation type="submission" date="2023-05" db="EMBL/GenBank/DDBJ databases">
        <authorList>
            <consortium name="Lawrence Berkeley National Laboratory"/>
            <person name="Steindorff A."/>
            <person name="Hensen N."/>
            <person name="Bonometti L."/>
            <person name="Westerberg I."/>
            <person name="Brannstrom I.O."/>
            <person name="Guillou S."/>
            <person name="Cros-Aarteil S."/>
            <person name="Calhoun S."/>
            <person name="Haridas S."/>
            <person name="Kuo A."/>
            <person name="Mondo S."/>
            <person name="Pangilinan J."/>
            <person name="Riley R."/>
            <person name="Labutti K."/>
            <person name="Andreopoulos B."/>
            <person name="Lipzen A."/>
            <person name="Chen C."/>
            <person name="Yanf M."/>
            <person name="Daum C."/>
            <person name="Ng V."/>
            <person name="Clum A."/>
            <person name="Ohm R."/>
            <person name="Martin F."/>
            <person name="Silar P."/>
            <person name="Natvig D."/>
            <person name="Lalanne C."/>
            <person name="Gautier V."/>
            <person name="Ament-Velasquez S.L."/>
            <person name="Kruys A."/>
            <person name="Hutchinson M.I."/>
            <person name="Powell A.J."/>
            <person name="Barry K."/>
            <person name="Miller A.N."/>
            <person name="Grigoriev I.V."/>
            <person name="Debuchy R."/>
            <person name="Gladieux P."/>
            <person name="Thoren M.H."/>
            <person name="Johannesson H."/>
        </authorList>
    </citation>
    <scope>NUCLEOTIDE SEQUENCE</scope>
    <source>
        <strain evidence="3">CBS 990.96</strain>
    </source>
</reference>
<feature type="transmembrane region" description="Helical" evidence="1">
    <location>
        <begin position="212"/>
        <end position="231"/>
    </location>
</feature>
<evidence type="ECO:0000259" key="2">
    <source>
        <dbReference type="Pfam" id="PF20237"/>
    </source>
</evidence>
<feature type="transmembrane region" description="Helical" evidence="1">
    <location>
        <begin position="243"/>
        <end position="262"/>
    </location>
</feature>
<reference evidence="3" key="1">
    <citation type="journal article" date="2023" name="Mol. Phylogenet. Evol.">
        <title>Genome-scale phylogeny and comparative genomics of the fungal order Sordariales.</title>
        <authorList>
            <person name="Hensen N."/>
            <person name="Bonometti L."/>
            <person name="Westerberg I."/>
            <person name="Brannstrom I.O."/>
            <person name="Guillou S."/>
            <person name="Cros-Aarteil S."/>
            <person name="Calhoun S."/>
            <person name="Haridas S."/>
            <person name="Kuo A."/>
            <person name="Mondo S."/>
            <person name="Pangilinan J."/>
            <person name="Riley R."/>
            <person name="LaButti K."/>
            <person name="Andreopoulos B."/>
            <person name="Lipzen A."/>
            <person name="Chen C."/>
            <person name="Yan M."/>
            <person name="Daum C."/>
            <person name="Ng V."/>
            <person name="Clum A."/>
            <person name="Steindorff A."/>
            <person name="Ohm R.A."/>
            <person name="Martin F."/>
            <person name="Silar P."/>
            <person name="Natvig D.O."/>
            <person name="Lalanne C."/>
            <person name="Gautier V."/>
            <person name="Ament-Velasquez S.L."/>
            <person name="Kruys A."/>
            <person name="Hutchinson M.I."/>
            <person name="Powell A.J."/>
            <person name="Barry K."/>
            <person name="Miller A.N."/>
            <person name="Grigoriev I.V."/>
            <person name="Debuchy R."/>
            <person name="Gladieux P."/>
            <person name="Hiltunen Thoren M."/>
            <person name="Johannesson H."/>
        </authorList>
    </citation>
    <scope>NUCLEOTIDE SEQUENCE</scope>
    <source>
        <strain evidence="3">CBS 990.96</strain>
    </source>
</reference>
<evidence type="ECO:0000313" key="4">
    <source>
        <dbReference type="Proteomes" id="UP001301958"/>
    </source>
</evidence>
<dbReference type="PANTHER" id="PTHR34502:SF4">
    <property type="entry name" value="DUF6594 DOMAIN-CONTAINING PROTEIN"/>
    <property type="match status" value="1"/>
</dbReference>
<keyword evidence="1" id="KW-0472">Membrane</keyword>
<evidence type="ECO:0000256" key="1">
    <source>
        <dbReference type="SAM" id="Phobius"/>
    </source>
</evidence>
<feature type="domain" description="DUF6594" evidence="2">
    <location>
        <begin position="28"/>
        <end position="280"/>
    </location>
</feature>
<comment type="caution">
    <text evidence="3">The sequence shown here is derived from an EMBL/GenBank/DDBJ whole genome shotgun (WGS) entry which is preliminary data.</text>
</comment>
<keyword evidence="1" id="KW-0812">Transmembrane</keyword>
<feature type="transmembrane region" description="Helical" evidence="1">
    <location>
        <begin position="268"/>
        <end position="286"/>
    </location>
</feature>
<gene>
    <name evidence="3" type="ORF">QBC38DRAFT_392594</name>
</gene>
<name>A0AAN7BNA2_9PEZI</name>
<evidence type="ECO:0000313" key="3">
    <source>
        <dbReference type="EMBL" id="KAK4226716.1"/>
    </source>
</evidence>
<dbReference type="AlphaFoldDB" id="A0AAN7BNA2"/>
<dbReference type="PANTHER" id="PTHR34502">
    <property type="entry name" value="DUF6594 DOMAIN-CONTAINING PROTEIN-RELATED"/>
    <property type="match status" value="1"/>
</dbReference>
<keyword evidence="4" id="KW-1185">Reference proteome</keyword>
<sequence length="290" mass="33583">MQNNVNGNPNPEPGKEEIIRKPWKYIGYKGYANFVSSDDDFFILRRFDALNARIALRLQDQVSLLEEELVELDKKYSDRNFRDLNNGGFRRDQEDRFKKLEEICLKLSQYNDFLLQQSHLRQLPKAPSRDIQSVRNWHYNHDYKAISPEEQRYLEYDKDLISVAVQEKSPLRQLIDNTPFLRTLPLWKHREEDVPIYDAGHLSYYSEKRKDAFSSGVIVLIGAVVLIVPIWTLQALETLQSKLAVITAFILILLAVVSLTMATRPYEAWAIAAAYAAVLMVFVQVGESNS</sequence>
<dbReference type="Pfam" id="PF20237">
    <property type="entry name" value="DUF6594"/>
    <property type="match status" value="1"/>
</dbReference>